<feature type="domain" description="FAD/NAD(P)-binding" evidence="7">
    <location>
        <begin position="6"/>
        <end position="289"/>
    </location>
</feature>
<dbReference type="PRINTS" id="PR00469">
    <property type="entry name" value="PNDRDTASEII"/>
</dbReference>
<keyword evidence="5" id="KW-0560">Oxidoreductase</keyword>
<dbReference type="AlphaFoldDB" id="A0A543IY96"/>
<dbReference type="InterPro" id="IPR036188">
    <property type="entry name" value="FAD/NAD-bd_sf"/>
</dbReference>
<organism evidence="8 9">
    <name type="scientific">Thermopolyspora flexuosa</name>
    <dbReference type="NCBI Taxonomy" id="103836"/>
    <lineage>
        <taxon>Bacteria</taxon>
        <taxon>Bacillati</taxon>
        <taxon>Actinomycetota</taxon>
        <taxon>Actinomycetes</taxon>
        <taxon>Streptosporangiales</taxon>
        <taxon>Streptosporangiaceae</taxon>
        <taxon>Thermopolyspora</taxon>
    </lineage>
</organism>
<comment type="caution">
    <text evidence="8">The sequence shown here is derived from an EMBL/GenBank/DDBJ whole genome shotgun (WGS) entry which is preliminary data.</text>
</comment>
<dbReference type="SUPFAM" id="SSF51905">
    <property type="entry name" value="FAD/NAD(P)-binding domain"/>
    <property type="match status" value="1"/>
</dbReference>
<dbReference type="Gene3D" id="3.50.50.100">
    <property type="match status" value="1"/>
</dbReference>
<dbReference type="EMBL" id="VFPQ01000001">
    <property type="protein sequence ID" value="TQM75540.1"/>
    <property type="molecule type" value="Genomic_DNA"/>
</dbReference>
<evidence type="ECO:0000256" key="3">
    <source>
        <dbReference type="ARBA" id="ARBA00022630"/>
    </source>
</evidence>
<proteinExistence type="inferred from homology"/>
<evidence type="ECO:0000313" key="9">
    <source>
        <dbReference type="Proteomes" id="UP000319213"/>
    </source>
</evidence>
<dbReference type="Proteomes" id="UP000319213">
    <property type="component" value="Unassembled WGS sequence"/>
</dbReference>
<comment type="cofactor">
    <cofactor evidence="1">
        <name>FAD</name>
        <dbReference type="ChEBI" id="CHEBI:57692"/>
    </cofactor>
</comment>
<evidence type="ECO:0000256" key="5">
    <source>
        <dbReference type="ARBA" id="ARBA00023002"/>
    </source>
</evidence>
<evidence type="ECO:0000259" key="7">
    <source>
        <dbReference type="Pfam" id="PF07992"/>
    </source>
</evidence>
<dbReference type="PRINTS" id="PR00368">
    <property type="entry name" value="FADPNR"/>
</dbReference>
<dbReference type="GO" id="GO:0019646">
    <property type="term" value="P:aerobic electron transport chain"/>
    <property type="evidence" value="ECO:0007669"/>
    <property type="project" value="TreeGrafter"/>
</dbReference>
<dbReference type="PANTHER" id="PTHR42913">
    <property type="entry name" value="APOPTOSIS-INDUCING FACTOR 1"/>
    <property type="match status" value="1"/>
</dbReference>
<dbReference type="PANTHER" id="PTHR42913:SF3">
    <property type="entry name" value="64 KDA MITOCHONDRIAL NADH DEHYDROGENASE (EUROFUNG)"/>
    <property type="match status" value="1"/>
</dbReference>
<dbReference type="InterPro" id="IPR023753">
    <property type="entry name" value="FAD/NAD-binding_dom"/>
</dbReference>
<comment type="similarity">
    <text evidence="2">Belongs to the NADH dehydrogenase family.</text>
</comment>
<feature type="region of interest" description="Disordered" evidence="6">
    <location>
        <begin position="369"/>
        <end position="394"/>
    </location>
</feature>
<keyword evidence="9" id="KW-1185">Reference proteome</keyword>
<evidence type="ECO:0000256" key="6">
    <source>
        <dbReference type="SAM" id="MobiDB-lite"/>
    </source>
</evidence>
<protein>
    <submittedName>
        <fullName evidence="8">NADH dehydrogenase FAD-containing subunit</fullName>
    </submittedName>
</protein>
<dbReference type="GO" id="GO:0003955">
    <property type="term" value="F:NAD(P)H dehydrogenase (quinone) activity"/>
    <property type="evidence" value="ECO:0007669"/>
    <property type="project" value="TreeGrafter"/>
</dbReference>
<reference evidence="8 9" key="1">
    <citation type="submission" date="2019-06" db="EMBL/GenBank/DDBJ databases">
        <title>Sequencing the genomes of 1000 actinobacteria strains.</title>
        <authorList>
            <person name="Klenk H.-P."/>
        </authorList>
    </citation>
    <scope>NUCLEOTIDE SEQUENCE [LARGE SCALE GENOMIC DNA]</scope>
    <source>
        <strain evidence="8 9">DSM 43186</strain>
    </source>
</reference>
<dbReference type="InterPro" id="IPR051169">
    <property type="entry name" value="NADH-Q_oxidoreductase"/>
</dbReference>
<dbReference type="RefSeq" id="WP_142259542.1">
    <property type="nucleotide sequence ID" value="NZ_BMPV01000001.1"/>
</dbReference>
<keyword evidence="3" id="KW-0285">Flavoprotein</keyword>
<evidence type="ECO:0000256" key="1">
    <source>
        <dbReference type="ARBA" id="ARBA00001974"/>
    </source>
</evidence>
<evidence type="ECO:0000256" key="2">
    <source>
        <dbReference type="ARBA" id="ARBA00005272"/>
    </source>
</evidence>
<keyword evidence="4" id="KW-0274">FAD</keyword>
<evidence type="ECO:0000256" key="4">
    <source>
        <dbReference type="ARBA" id="ARBA00022827"/>
    </source>
</evidence>
<dbReference type="Pfam" id="PF07992">
    <property type="entry name" value="Pyr_redox_2"/>
    <property type="match status" value="1"/>
</dbReference>
<accession>A0A543IY96</accession>
<name>A0A543IY96_9ACTN</name>
<evidence type="ECO:0000313" key="8">
    <source>
        <dbReference type="EMBL" id="TQM75540.1"/>
    </source>
</evidence>
<sequence length="394" mass="41027">MPRTIEVAVIGGGYAGVSAANRLAGRDDVAVTLINARPHFTERIRLHQLAAGTHDAVVEYRDILADGVRLVAGTVTRIDAAGRALALADGDTLGYDYLIYAVGSVGADPGVPGAAEFARPITTLEEAHRLRADIRTTPVSAPLVVVGGGPTGVETASELAGQGRPVTLVCGGDLAPSLHATGRRAVARRLERLGVRVLAGPGTEVTAVASGRVRLADGRELPAAVMIWAAGFVAPDLAARSGLRTDAAGRLVTDETLTCVDDPRIVAAGDAAAPSAWPYRMSCQAAMQVGPQAAETVLARIRGTDPSPVKVWFAAQCISLGREAGVVQICRRDDTATRAYVGGRSGAALKELVCRGTLWRLAGEARGAARRGRRAAGGATRQPARTRRERQPVR</sequence>
<gene>
    <name evidence="8" type="ORF">FHX40_2251</name>
</gene>
<dbReference type="OrthoDB" id="9784880at2"/>